<gene>
    <name evidence="1" type="ORF">F5148DRAFT_975292</name>
</gene>
<keyword evidence="2" id="KW-1185">Reference proteome</keyword>
<sequence length="287" mass="31320">MPSPPPLDPSLLVLDPHDEAFFKATTKIDDTQELRDHIRRVAKEAFEVFPYCTIGSYTFARTTISRLSGYAAALAVGVGNGGILLDAGSCFGADARKAEQDGWPTSRIVATDIVPEFWELGHKLFRSSTASFPATFIKADLLDETDIAPGPPSMDAPDLENLTSLNHLRGHVTAIHASALFHLFSEERQRSLALALGSLLAPVSGASIFGWSTGREEVGYSEFEGKVSHPRQFCHSPSSWEALWDGIVFPKGTVTVEAHLGDFDHDVGLRLKGGLPPKRLDWVVRRI</sequence>
<protein>
    <submittedName>
        <fullName evidence="1">Uncharacterized protein</fullName>
    </submittedName>
</protein>
<dbReference type="Proteomes" id="UP001207468">
    <property type="component" value="Unassembled WGS sequence"/>
</dbReference>
<reference evidence="1" key="1">
    <citation type="submission" date="2021-03" db="EMBL/GenBank/DDBJ databases">
        <title>Evolutionary priming and transition to the ectomycorrhizal habit in an iconic lineage of mushroom-forming fungi: is preadaptation a requirement?</title>
        <authorList>
            <consortium name="DOE Joint Genome Institute"/>
            <person name="Looney B.P."/>
            <person name="Miyauchi S."/>
            <person name="Morin E."/>
            <person name="Drula E."/>
            <person name="Courty P.E."/>
            <person name="Chicoki N."/>
            <person name="Fauchery L."/>
            <person name="Kohler A."/>
            <person name="Kuo A."/>
            <person name="LaButti K."/>
            <person name="Pangilinan J."/>
            <person name="Lipzen A."/>
            <person name="Riley R."/>
            <person name="Andreopoulos W."/>
            <person name="He G."/>
            <person name="Johnson J."/>
            <person name="Barry K.W."/>
            <person name="Grigoriev I.V."/>
            <person name="Nagy L."/>
            <person name="Hibbett D."/>
            <person name="Henrissat B."/>
            <person name="Matheny P.B."/>
            <person name="Labbe J."/>
            <person name="Martin A.F."/>
        </authorList>
    </citation>
    <scope>NUCLEOTIDE SEQUENCE</scope>
    <source>
        <strain evidence="1">BPL698</strain>
    </source>
</reference>
<accession>A0ACC0UJX5</accession>
<organism evidence="1 2">
    <name type="scientific">Russula earlei</name>
    <dbReference type="NCBI Taxonomy" id="71964"/>
    <lineage>
        <taxon>Eukaryota</taxon>
        <taxon>Fungi</taxon>
        <taxon>Dikarya</taxon>
        <taxon>Basidiomycota</taxon>
        <taxon>Agaricomycotina</taxon>
        <taxon>Agaricomycetes</taxon>
        <taxon>Russulales</taxon>
        <taxon>Russulaceae</taxon>
        <taxon>Russula</taxon>
    </lineage>
</organism>
<comment type="caution">
    <text evidence="1">The sequence shown here is derived from an EMBL/GenBank/DDBJ whole genome shotgun (WGS) entry which is preliminary data.</text>
</comment>
<proteinExistence type="predicted"/>
<name>A0ACC0UJX5_9AGAM</name>
<evidence type="ECO:0000313" key="2">
    <source>
        <dbReference type="Proteomes" id="UP001207468"/>
    </source>
</evidence>
<dbReference type="EMBL" id="JAGFNK010000023">
    <property type="protein sequence ID" value="KAI9511364.1"/>
    <property type="molecule type" value="Genomic_DNA"/>
</dbReference>
<evidence type="ECO:0000313" key="1">
    <source>
        <dbReference type="EMBL" id="KAI9511364.1"/>
    </source>
</evidence>